<comment type="caution">
    <text evidence="6">The sequence shown here is derived from an EMBL/GenBank/DDBJ whole genome shotgun (WGS) entry which is preliminary data.</text>
</comment>
<reference evidence="6 7" key="1">
    <citation type="journal article" date="2012" name="J. Bacteriol.">
        <title>Genome Sequence of Extracellular-Protease-Producing Alishewanella jeotgali Isolated from Traditional Korean Fermented Seafood.</title>
        <authorList>
            <person name="Jung J."/>
            <person name="Chun J."/>
            <person name="Park W."/>
        </authorList>
    </citation>
    <scope>NUCLEOTIDE SEQUENCE [LARGE SCALE GENOMIC DNA]</scope>
    <source>
        <strain evidence="6 7">KCTC 22429</strain>
    </source>
</reference>
<proteinExistence type="inferred from homology"/>
<name>H3ZI57_9ALTE</name>
<dbReference type="PROSITE" id="PS50111">
    <property type="entry name" value="CHEMOTAXIS_TRANSDUC_2"/>
    <property type="match status" value="1"/>
</dbReference>
<evidence type="ECO:0000256" key="4">
    <source>
        <dbReference type="PROSITE-ProRule" id="PRU00284"/>
    </source>
</evidence>
<dbReference type="InterPro" id="IPR004089">
    <property type="entry name" value="MCPsignal_dom"/>
</dbReference>
<evidence type="ECO:0000256" key="1">
    <source>
        <dbReference type="ARBA" id="ARBA00004370"/>
    </source>
</evidence>
<feature type="domain" description="Methyl-accepting transducer" evidence="5">
    <location>
        <begin position="379"/>
        <end position="615"/>
    </location>
</feature>
<sequence length="651" mass="70032">MGFSQKIKIISLSIVLLPLLVATTVITLLGRTELFREAESRLVAVREIKEQNIAAMLHDFRAGLEVAASAVAELPQLEQTESLTPFFSAINQQLGFYDLFVINNAGDIIYTVARESDLHTNLQHGPYRDSGLGRLFQQLRARDNQVLMEDFSPYAPSNNEAAAFLGKAITLNQERVYVAAQLSIDKINSVMQIRAGMGDSGETYLVGSDFRMRSDSYLDPQQRNIQASFRGTVAANGVDTKAVREALAGQNGVMQVIDYNNNAVLSAFAPLNVFGVRWALLAEIDVAEIAAPARRMLFTGIGISLAALLLEILAAELVCRLVIRPLGGEPEQMCQLTSVIASGDFTTELMVPEQPGHVMGWLAKMQHTLKGLISQLLGISRELENTATQNSAAITQADGSIQLQARETDMLATAVEEMSYAAAEIGKNTAYAADEVKGCNNSSLQLTAALNATSESLQQTLARFAHIHHEVGELDQDSRKIGQVFSVINSIAEQTNLLALNAAIEAARAGEHGRGFAVVADEVRQLAFRVQEAIKEISSVLNGITGKAASLATHSGFCSEAAQQTLQQSQAMAKAVNDIYQRLAVLKDLMTQTATAAEEQTTVSATLANSISRLSAAAEENSTAISQVASSTRQLLGMAQSLGQSAGQFRV</sequence>
<dbReference type="PATRIC" id="fig|1129374.4.peg.3036"/>
<dbReference type="SMART" id="SM00283">
    <property type="entry name" value="MA"/>
    <property type="match status" value="1"/>
</dbReference>
<dbReference type="Proteomes" id="UP000012046">
    <property type="component" value="Unassembled WGS sequence"/>
</dbReference>
<dbReference type="RefSeq" id="WP_008951612.1">
    <property type="nucleotide sequence ID" value="NZ_AHTH01000049.1"/>
</dbReference>
<dbReference type="Pfam" id="PF00015">
    <property type="entry name" value="MCPsignal"/>
    <property type="match status" value="1"/>
</dbReference>
<dbReference type="eggNOG" id="COG0840">
    <property type="taxonomic scope" value="Bacteria"/>
</dbReference>
<evidence type="ECO:0000256" key="2">
    <source>
        <dbReference type="ARBA" id="ARBA00023224"/>
    </source>
</evidence>
<evidence type="ECO:0000313" key="7">
    <source>
        <dbReference type="Proteomes" id="UP000012046"/>
    </source>
</evidence>
<dbReference type="STRING" id="1129374.AJE_15339"/>
<dbReference type="SUPFAM" id="SSF58104">
    <property type="entry name" value="Methyl-accepting chemotaxis protein (MCP) signaling domain"/>
    <property type="match status" value="1"/>
</dbReference>
<dbReference type="PANTHER" id="PTHR32089:SF70">
    <property type="entry name" value="ENERGY TAXIS MODULATING METHYL ACCEPTING SENSORY TRANSDUCER"/>
    <property type="match status" value="1"/>
</dbReference>
<evidence type="ECO:0000256" key="3">
    <source>
        <dbReference type="ARBA" id="ARBA00029447"/>
    </source>
</evidence>
<dbReference type="FunFam" id="1.10.287.950:FF:000001">
    <property type="entry name" value="Methyl-accepting chemotaxis sensory transducer"/>
    <property type="match status" value="1"/>
</dbReference>
<keyword evidence="7" id="KW-1185">Reference proteome</keyword>
<organism evidence="6 7">
    <name type="scientific">Alishewanella jeotgali KCTC 22429</name>
    <dbReference type="NCBI Taxonomy" id="1129374"/>
    <lineage>
        <taxon>Bacteria</taxon>
        <taxon>Pseudomonadati</taxon>
        <taxon>Pseudomonadota</taxon>
        <taxon>Gammaproteobacteria</taxon>
        <taxon>Alteromonadales</taxon>
        <taxon>Alteromonadaceae</taxon>
        <taxon>Alishewanella</taxon>
    </lineage>
</organism>
<keyword evidence="2 4" id="KW-0807">Transducer</keyword>
<dbReference type="PANTHER" id="PTHR32089">
    <property type="entry name" value="METHYL-ACCEPTING CHEMOTAXIS PROTEIN MCPB"/>
    <property type="match status" value="1"/>
</dbReference>
<comment type="subcellular location">
    <subcellularLocation>
        <location evidence="1">Membrane</location>
    </subcellularLocation>
</comment>
<gene>
    <name evidence="6" type="ORF">AJE_15339</name>
</gene>
<evidence type="ECO:0000259" key="5">
    <source>
        <dbReference type="PROSITE" id="PS50111"/>
    </source>
</evidence>
<dbReference type="Gene3D" id="1.10.287.950">
    <property type="entry name" value="Methyl-accepting chemotaxis protein"/>
    <property type="match status" value="1"/>
</dbReference>
<dbReference type="AlphaFoldDB" id="H3ZI57"/>
<dbReference type="Gene3D" id="3.30.450.20">
    <property type="entry name" value="PAS domain"/>
    <property type="match status" value="1"/>
</dbReference>
<dbReference type="GO" id="GO:0007165">
    <property type="term" value="P:signal transduction"/>
    <property type="evidence" value="ECO:0007669"/>
    <property type="project" value="UniProtKB-KW"/>
</dbReference>
<comment type="similarity">
    <text evidence="3">Belongs to the methyl-accepting chemotaxis (MCP) protein family.</text>
</comment>
<dbReference type="EMBL" id="AHTH01000049">
    <property type="protein sequence ID" value="EHR39699.1"/>
    <property type="molecule type" value="Genomic_DNA"/>
</dbReference>
<protein>
    <submittedName>
        <fullName evidence="6">Methyl-accepting chemotaxis sensory transducer</fullName>
    </submittedName>
</protein>
<evidence type="ECO:0000313" key="6">
    <source>
        <dbReference type="EMBL" id="EHR39699.1"/>
    </source>
</evidence>
<dbReference type="GO" id="GO:0006935">
    <property type="term" value="P:chemotaxis"/>
    <property type="evidence" value="ECO:0007669"/>
    <property type="project" value="UniProtKB-ARBA"/>
</dbReference>
<accession>H3ZI57</accession>
<dbReference type="GO" id="GO:0016020">
    <property type="term" value="C:membrane"/>
    <property type="evidence" value="ECO:0007669"/>
    <property type="project" value="UniProtKB-SubCell"/>
</dbReference>